<sequence length="256" mass="29531">MFRLVDKQTIVVISEGGLLTLYTLREPDGSPQRRITHHLPKLKYDFSVSYAIHVTPSFHSTSARTDLMLGYVPLLESQIMVLEFISQTWTGIFVIDMVIFSGHAIRSEMPVEIPWSDWGPHHTWCFPHYPNHQISVFGSKMAYTFSEYNSKPGERVNRHSQGHCYVHILDFNKRIITRAENGYDRSSPVPLIRKPDRVLADQSCFVGDIISNHPCIATVCCNPFKMHDFDYSWNKIGLFFQGQVPSSLMRQRFHVV</sequence>
<dbReference type="AlphaFoldDB" id="A0A1B7MXG3"/>
<evidence type="ECO:0000313" key="2">
    <source>
        <dbReference type="Proteomes" id="UP000092154"/>
    </source>
</evidence>
<organism evidence="1 2">
    <name type="scientific">Rhizopogon vinicolor AM-OR11-026</name>
    <dbReference type="NCBI Taxonomy" id="1314800"/>
    <lineage>
        <taxon>Eukaryota</taxon>
        <taxon>Fungi</taxon>
        <taxon>Dikarya</taxon>
        <taxon>Basidiomycota</taxon>
        <taxon>Agaricomycotina</taxon>
        <taxon>Agaricomycetes</taxon>
        <taxon>Agaricomycetidae</taxon>
        <taxon>Boletales</taxon>
        <taxon>Suillineae</taxon>
        <taxon>Rhizopogonaceae</taxon>
        <taxon>Rhizopogon</taxon>
    </lineage>
</organism>
<dbReference type="EMBL" id="KV448361">
    <property type="protein sequence ID" value="OAX37303.1"/>
    <property type="molecule type" value="Genomic_DNA"/>
</dbReference>
<dbReference type="InParanoid" id="A0A1B7MXG3"/>
<evidence type="ECO:0000313" key="1">
    <source>
        <dbReference type="EMBL" id="OAX37303.1"/>
    </source>
</evidence>
<accession>A0A1B7MXG3</accession>
<dbReference type="Proteomes" id="UP000092154">
    <property type="component" value="Unassembled WGS sequence"/>
</dbReference>
<proteinExistence type="predicted"/>
<name>A0A1B7MXG3_9AGAM</name>
<dbReference type="OrthoDB" id="2684342at2759"/>
<reference evidence="1 2" key="1">
    <citation type="submission" date="2016-06" db="EMBL/GenBank/DDBJ databases">
        <title>Comparative genomics of the ectomycorrhizal sister species Rhizopogon vinicolor and Rhizopogon vesiculosus (Basidiomycota: Boletales) reveals a divergence of the mating type B locus.</title>
        <authorList>
            <consortium name="DOE Joint Genome Institute"/>
            <person name="Mujic A.B."/>
            <person name="Kuo A."/>
            <person name="Tritt A."/>
            <person name="Lipzen A."/>
            <person name="Chen C."/>
            <person name="Johnson J."/>
            <person name="Sharma A."/>
            <person name="Barry K."/>
            <person name="Grigoriev I.V."/>
            <person name="Spatafora J.W."/>
        </authorList>
    </citation>
    <scope>NUCLEOTIDE SEQUENCE [LARGE SCALE GENOMIC DNA]</scope>
    <source>
        <strain evidence="1 2">AM-OR11-026</strain>
    </source>
</reference>
<keyword evidence="2" id="KW-1185">Reference proteome</keyword>
<protein>
    <submittedName>
        <fullName evidence="1">Uncharacterized protein</fullName>
    </submittedName>
</protein>
<gene>
    <name evidence="1" type="ORF">K503DRAFT_244353</name>
</gene>